<dbReference type="GeneID" id="100898798"/>
<name>A0AAJ7SHQ5_9ACAR</name>
<organism evidence="1 2">
    <name type="scientific">Galendromus occidentalis</name>
    <name type="common">western predatory mite</name>
    <dbReference type="NCBI Taxonomy" id="34638"/>
    <lineage>
        <taxon>Eukaryota</taxon>
        <taxon>Metazoa</taxon>
        <taxon>Ecdysozoa</taxon>
        <taxon>Arthropoda</taxon>
        <taxon>Chelicerata</taxon>
        <taxon>Arachnida</taxon>
        <taxon>Acari</taxon>
        <taxon>Parasitiformes</taxon>
        <taxon>Mesostigmata</taxon>
        <taxon>Gamasina</taxon>
        <taxon>Phytoseioidea</taxon>
        <taxon>Phytoseiidae</taxon>
        <taxon>Typhlodrominae</taxon>
        <taxon>Galendromus</taxon>
    </lineage>
</organism>
<sequence>MFLSSGFSPSLYPRTRSQPQMVVGDGFSLVCVGGVTNGGKTSLTTKLRRRFPHLKYINQDDFFLKPDDPRHVWVENSEFRSQNWEIPESVDFQALKQKVIDLTRSGEELPYRLIVLEGHLLYADPHVVKWSDLNYFFTLTREQCWERRKERVYDPPDPPGYFDAIVFPEYLKLKGFVDQNIANVEYIDGSADQSEVCDRVANSINQLLKLE</sequence>
<dbReference type="InterPro" id="IPR027417">
    <property type="entry name" value="P-loop_NTPase"/>
</dbReference>
<dbReference type="RefSeq" id="XP_028968261.1">
    <property type="nucleotide sequence ID" value="XM_029112428.1"/>
</dbReference>
<dbReference type="KEGG" id="goe:100898798"/>
<dbReference type="SUPFAM" id="SSF52540">
    <property type="entry name" value="P-loop containing nucleoside triphosphate hydrolases"/>
    <property type="match status" value="1"/>
</dbReference>
<evidence type="ECO:0000313" key="1">
    <source>
        <dbReference type="Proteomes" id="UP000694867"/>
    </source>
</evidence>
<keyword evidence="2" id="KW-0808">Transferase</keyword>
<reference evidence="2" key="1">
    <citation type="submission" date="2025-08" db="UniProtKB">
        <authorList>
            <consortium name="RefSeq"/>
        </authorList>
    </citation>
    <scope>IDENTIFICATION</scope>
</reference>
<keyword evidence="1" id="KW-1185">Reference proteome</keyword>
<dbReference type="GO" id="GO:0016301">
    <property type="term" value="F:kinase activity"/>
    <property type="evidence" value="ECO:0007669"/>
    <property type="project" value="UniProtKB-KW"/>
</dbReference>
<dbReference type="Proteomes" id="UP000694867">
    <property type="component" value="Unplaced"/>
</dbReference>
<dbReference type="AlphaFoldDB" id="A0AAJ7SHQ5"/>
<accession>A0AAJ7SHQ5</accession>
<protein>
    <submittedName>
        <fullName evidence="2">Nicotinamide riboside kinase 1</fullName>
    </submittedName>
</protein>
<proteinExistence type="predicted"/>
<gene>
    <name evidence="2" type="primary">LOC100898798</name>
</gene>
<keyword evidence="2" id="KW-0418">Kinase</keyword>
<evidence type="ECO:0000313" key="2">
    <source>
        <dbReference type="RefSeq" id="XP_028968261.1"/>
    </source>
</evidence>
<dbReference type="Gene3D" id="3.40.50.300">
    <property type="entry name" value="P-loop containing nucleotide triphosphate hydrolases"/>
    <property type="match status" value="1"/>
</dbReference>